<name>A0A937RN74_9ACTN</name>
<reference evidence="3" key="1">
    <citation type="submission" date="2020-12" db="EMBL/GenBank/DDBJ databases">
        <title>Genomic characterization of non-nitrogen-fixing Frankia strains.</title>
        <authorList>
            <person name="Carlos-Shanley C."/>
            <person name="Guerra T."/>
            <person name="Hahn D."/>
        </authorList>
    </citation>
    <scope>NUCLEOTIDE SEQUENCE</scope>
    <source>
        <strain evidence="3">CN6</strain>
    </source>
</reference>
<dbReference type="InterPro" id="IPR024473">
    <property type="entry name" value="Transposases_IS4_N"/>
</dbReference>
<dbReference type="SUPFAM" id="SSF53098">
    <property type="entry name" value="Ribonuclease H-like"/>
    <property type="match status" value="1"/>
</dbReference>
<dbReference type="PANTHER" id="PTHR37529">
    <property type="entry name" value="TRANSPOSASE INSG FOR INSERTION SEQUENCE ELEMENT IS4-RELATED"/>
    <property type="match status" value="1"/>
</dbReference>
<organism evidence="3 4">
    <name type="scientific">Frankia nepalensis</name>
    <dbReference type="NCBI Taxonomy" id="1836974"/>
    <lineage>
        <taxon>Bacteria</taxon>
        <taxon>Bacillati</taxon>
        <taxon>Actinomycetota</taxon>
        <taxon>Actinomycetes</taxon>
        <taxon>Frankiales</taxon>
        <taxon>Frankiaceae</taxon>
        <taxon>Frankia</taxon>
    </lineage>
</organism>
<dbReference type="Proteomes" id="UP000604475">
    <property type="component" value="Unassembled WGS sequence"/>
</dbReference>
<keyword evidence="4" id="KW-1185">Reference proteome</keyword>
<dbReference type="Pfam" id="PF01609">
    <property type="entry name" value="DDE_Tnp_1"/>
    <property type="match status" value="1"/>
</dbReference>
<accession>A0A937RN74</accession>
<evidence type="ECO:0000259" key="2">
    <source>
        <dbReference type="Pfam" id="PF13006"/>
    </source>
</evidence>
<dbReference type="NCBIfam" id="NF033592">
    <property type="entry name" value="transpos_IS4_1"/>
    <property type="match status" value="1"/>
</dbReference>
<dbReference type="Pfam" id="PF13006">
    <property type="entry name" value="Nterm_IS4"/>
    <property type="match status" value="1"/>
</dbReference>
<dbReference type="GO" id="GO:0004803">
    <property type="term" value="F:transposase activity"/>
    <property type="evidence" value="ECO:0007669"/>
    <property type="project" value="InterPro"/>
</dbReference>
<evidence type="ECO:0000313" key="3">
    <source>
        <dbReference type="EMBL" id="MBL7633567.1"/>
    </source>
</evidence>
<dbReference type="EMBL" id="JAEACQ010000388">
    <property type="protein sequence ID" value="MBL7633567.1"/>
    <property type="molecule type" value="Genomic_DNA"/>
</dbReference>
<dbReference type="RefSeq" id="WP_203031893.1">
    <property type="nucleotide sequence ID" value="NZ_JAEACQ010000388.1"/>
</dbReference>
<evidence type="ECO:0000259" key="1">
    <source>
        <dbReference type="Pfam" id="PF01609"/>
    </source>
</evidence>
<gene>
    <name evidence="3" type="ORF">I7412_41730</name>
</gene>
<comment type="caution">
    <text evidence="3">The sequence shown here is derived from an EMBL/GenBank/DDBJ whole genome shotgun (WGS) entry which is preliminary data.</text>
</comment>
<dbReference type="PANTHER" id="PTHR37529:SF1">
    <property type="entry name" value="TRANSPOSASE INSG FOR INSERTION SEQUENCE ELEMENT IS4-RELATED"/>
    <property type="match status" value="1"/>
</dbReference>
<protein>
    <submittedName>
        <fullName evidence="3">IS4 family transposase</fullName>
    </submittedName>
</protein>
<feature type="domain" description="Transposase IS4-like" evidence="1">
    <location>
        <begin position="123"/>
        <end position="362"/>
    </location>
</feature>
<dbReference type="InterPro" id="IPR002559">
    <property type="entry name" value="Transposase_11"/>
</dbReference>
<dbReference type="GO" id="GO:0003677">
    <property type="term" value="F:DNA binding"/>
    <property type="evidence" value="ECO:0007669"/>
    <property type="project" value="InterPro"/>
</dbReference>
<dbReference type="InterPro" id="IPR047952">
    <property type="entry name" value="Transpos_IS4"/>
</dbReference>
<evidence type="ECO:0000313" key="4">
    <source>
        <dbReference type="Proteomes" id="UP000604475"/>
    </source>
</evidence>
<feature type="domain" description="Transposase IS4 N-terminal" evidence="2">
    <location>
        <begin position="7"/>
        <end position="105"/>
    </location>
</feature>
<dbReference type="InterPro" id="IPR012337">
    <property type="entry name" value="RNaseH-like_sf"/>
</dbReference>
<sequence length="405" mass="43152">MVSADQVSVGVLVTAVPRDAVDEAVAVCGVGARRGGGKLPPHVTSYLTLGMCLFPDDDYAEVAAKVTGSLDRFGCWDAAWAPPSASGITQARKRLGRAVLGEVFERVAGQVATMSTRGAWLRGRLLLAVDGFDVDVPDTEQNAAEFGYAGTGEKRSAFPKLRVVALAECGTHAFRAAEIGGYSAGEKTLARGLLMRLRRDEVLTADRGFYSFDNWTLAAGTGADLIWRAPTGLGLPVVKVLADGTFLTVLINPRVSGGRRRAALLAAAAAGDDHDPDEAHQARVVEYDIPDPAGSGELVVVLTTILDPADARADEIAAGYNERWEEETANDQLKTHLRGPGRVLRSRLPDLVVQEMWSWLIVQYALTALIAQAAHAADVDPDRVGFARTLRLVRRSATGTADISP</sequence>
<dbReference type="AlphaFoldDB" id="A0A937RN74"/>
<proteinExistence type="predicted"/>
<dbReference type="GO" id="GO:0006313">
    <property type="term" value="P:DNA transposition"/>
    <property type="evidence" value="ECO:0007669"/>
    <property type="project" value="InterPro"/>
</dbReference>